<dbReference type="PANTHER" id="PTHR33362">
    <property type="entry name" value="SIALIC ACID TRAP TRANSPORTER PERMEASE PROTEIN SIAT-RELATED"/>
    <property type="match status" value="1"/>
</dbReference>
<evidence type="ECO:0000256" key="2">
    <source>
        <dbReference type="ARBA" id="ARBA00022475"/>
    </source>
</evidence>
<accession>U2LB17</accession>
<dbReference type="PANTHER" id="PTHR33362:SF3">
    <property type="entry name" value="SIALIC ACID TRAP TRANSPORTER PERMEASE PROTEIN SIAT"/>
    <property type="match status" value="1"/>
</dbReference>
<keyword evidence="6 7" id="KW-0472">Membrane</keyword>
<feature type="domain" description="TRAP C4-dicarboxylate transport system permease DctM subunit" evidence="8">
    <location>
        <begin position="5"/>
        <end position="412"/>
    </location>
</feature>
<keyword evidence="3" id="KW-0997">Cell inner membrane</keyword>
<evidence type="ECO:0000256" key="7">
    <source>
        <dbReference type="SAM" id="Phobius"/>
    </source>
</evidence>
<dbReference type="GO" id="GO:0005886">
    <property type="term" value="C:plasma membrane"/>
    <property type="evidence" value="ECO:0007669"/>
    <property type="project" value="UniProtKB-SubCell"/>
</dbReference>
<reference evidence="11 12" key="1">
    <citation type="submission" date="2013-08" db="EMBL/GenBank/DDBJ databases">
        <authorList>
            <person name="Durkin A.S."/>
            <person name="Haft D.R."/>
            <person name="McCorrison J."/>
            <person name="Torralba M."/>
            <person name="Gillis M."/>
            <person name="Haft D.H."/>
            <person name="Methe B."/>
            <person name="Sutton G."/>
            <person name="Nelson K.E."/>
        </authorList>
    </citation>
    <scope>NUCLEOTIDE SEQUENCE [LARGE SCALE GENOMIC DNA]</scope>
    <source>
        <strain evidence="10 12">ATCC 35536</strain>
        <strain evidence="9 11">VPI DR56BR1116</strain>
    </source>
</reference>
<organism evidence="9 11">
    <name type="scientific">Treponema socranskii subsp. socranskii VPI DR56BR1116 = ATCC 35536</name>
    <dbReference type="NCBI Taxonomy" id="1125725"/>
    <lineage>
        <taxon>Bacteria</taxon>
        <taxon>Pseudomonadati</taxon>
        <taxon>Spirochaetota</taxon>
        <taxon>Spirochaetia</taxon>
        <taxon>Spirochaetales</taxon>
        <taxon>Treponemataceae</taxon>
        <taxon>Treponema</taxon>
    </lineage>
</organism>
<dbReference type="PATRIC" id="fig|1125725.3.peg.2338"/>
<gene>
    <name evidence="10" type="ORF">HMPREF0860_1442</name>
    <name evidence="9" type="ORF">HMPREF1325_0739</name>
</gene>
<dbReference type="InterPro" id="IPR010656">
    <property type="entry name" value="DctM"/>
</dbReference>
<dbReference type="EMBL" id="AUZJ01000061">
    <property type="protein sequence ID" value="ERF59699.1"/>
    <property type="molecule type" value="Genomic_DNA"/>
</dbReference>
<comment type="subcellular location">
    <subcellularLocation>
        <location evidence="1">Cell inner membrane</location>
        <topology evidence="1">Multi-pass membrane protein</topology>
    </subcellularLocation>
</comment>
<dbReference type="OrthoDB" id="370245at2"/>
<evidence type="ECO:0000256" key="5">
    <source>
        <dbReference type="ARBA" id="ARBA00022989"/>
    </source>
</evidence>
<name>U2LB17_TRESO</name>
<keyword evidence="4 7" id="KW-0812">Transmembrane</keyword>
<dbReference type="eggNOG" id="COG1593">
    <property type="taxonomic scope" value="Bacteria"/>
</dbReference>
<dbReference type="InterPro" id="IPR004681">
    <property type="entry name" value="TRAP_DctM"/>
</dbReference>
<keyword evidence="5 7" id="KW-1133">Transmembrane helix</keyword>
<dbReference type="PIRSF" id="PIRSF006066">
    <property type="entry name" value="HI0050"/>
    <property type="match status" value="1"/>
</dbReference>
<dbReference type="Pfam" id="PF06808">
    <property type="entry name" value="DctM"/>
    <property type="match status" value="1"/>
</dbReference>
<feature type="transmembrane region" description="Helical" evidence="7">
    <location>
        <begin position="333"/>
        <end position="355"/>
    </location>
</feature>
<evidence type="ECO:0000313" key="12">
    <source>
        <dbReference type="Proteomes" id="UP000016646"/>
    </source>
</evidence>
<keyword evidence="2" id="KW-1003">Cell membrane</keyword>
<dbReference type="GO" id="GO:0022857">
    <property type="term" value="F:transmembrane transporter activity"/>
    <property type="evidence" value="ECO:0007669"/>
    <property type="project" value="TreeGrafter"/>
</dbReference>
<keyword evidence="12" id="KW-1185">Reference proteome</keyword>
<feature type="transmembrane region" description="Helical" evidence="7">
    <location>
        <begin position="392"/>
        <end position="416"/>
    </location>
</feature>
<evidence type="ECO:0000313" key="10">
    <source>
        <dbReference type="EMBL" id="ERK01506.1"/>
    </source>
</evidence>
<evidence type="ECO:0000259" key="8">
    <source>
        <dbReference type="Pfam" id="PF06808"/>
    </source>
</evidence>
<evidence type="ECO:0000256" key="3">
    <source>
        <dbReference type="ARBA" id="ARBA00022519"/>
    </source>
</evidence>
<feature type="transmembrane region" description="Helical" evidence="7">
    <location>
        <begin position="208"/>
        <end position="230"/>
    </location>
</feature>
<dbReference type="Proteomes" id="UP000016412">
    <property type="component" value="Unassembled WGS sequence"/>
</dbReference>
<dbReference type="NCBIfam" id="TIGR00786">
    <property type="entry name" value="dctM"/>
    <property type="match status" value="1"/>
</dbReference>
<feature type="transmembrane region" description="Helical" evidence="7">
    <location>
        <begin position="267"/>
        <end position="289"/>
    </location>
</feature>
<evidence type="ECO:0000256" key="6">
    <source>
        <dbReference type="ARBA" id="ARBA00023136"/>
    </source>
</evidence>
<feature type="transmembrane region" description="Helical" evidence="7">
    <location>
        <begin position="43"/>
        <end position="60"/>
    </location>
</feature>
<evidence type="ECO:0000256" key="4">
    <source>
        <dbReference type="ARBA" id="ARBA00022692"/>
    </source>
</evidence>
<feature type="transmembrane region" description="Helical" evidence="7">
    <location>
        <begin position="361"/>
        <end position="380"/>
    </location>
</feature>
<proteinExistence type="predicted"/>
<evidence type="ECO:0000256" key="1">
    <source>
        <dbReference type="ARBA" id="ARBA00004429"/>
    </source>
</evidence>
<comment type="caution">
    <text evidence="9">The sequence shown here is derived from an EMBL/GenBank/DDBJ whole genome shotgun (WGS) entry which is preliminary data.</text>
</comment>
<dbReference type="EMBL" id="AVQI01000056">
    <property type="protein sequence ID" value="ERK01506.1"/>
    <property type="molecule type" value="Genomic_DNA"/>
</dbReference>
<feature type="transmembrane region" description="Helical" evidence="7">
    <location>
        <begin position="166"/>
        <end position="187"/>
    </location>
</feature>
<dbReference type="STRING" id="1125725.HMPREF1325_0739"/>
<evidence type="ECO:0000313" key="9">
    <source>
        <dbReference type="EMBL" id="ERF59699.1"/>
    </source>
</evidence>
<dbReference type="RefSeq" id="WP_021331306.1">
    <property type="nucleotide sequence ID" value="NZ_AUZJ01000061.1"/>
</dbReference>
<sequence>MTLFFIIWIILLVIGMPITFAIICACLIYMFQHGGIMLCAQRLVAGVDSYTLLAVPFFIFSGNLMNATGITDRIFTFAKTCVGHIPGGLGHVNVLASLLFSGMSGSAHADAGGLGQIEIQAMREEGFDDGFSGAITAASSVVGPLMPPSIPLVIYGAIASVSVGKLFLGGVFPAILVSISLMIYVYFYAKKRHYKTYPKSTFSERWNAFVKAFPALLTPIIIIGGIFSGIFTPTEAAAVTSFYALILGIFVYKTFSLSVMRKVLKDTLSNAAVIGFLTAAISLMGYVLAREQIPQKIAMFFLRYTSNPIVFLLAVDLLLVILGCVIETMAIQLLVIPMLVPVAIALGIDPVHFGVVVTMNMMIGILTPPMGVSLFVVSKISGIPFKTLAKSILPMFIPLTIVLLLLIFFPQIVMFLPNLMR</sequence>
<feature type="transmembrane region" description="Helical" evidence="7">
    <location>
        <begin position="309"/>
        <end position="326"/>
    </location>
</feature>
<dbReference type="AlphaFoldDB" id="U2LB17"/>
<feature type="transmembrane region" description="Helical" evidence="7">
    <location>
        <begin position="236"/>
        <end position="255"/>
    </location>
</feature>
<feature type="transmembrane region" description="Helical" evidence="7">
    <location>
        <begin position="6"/>
        <end position="31"/>
    </location>
</feature>
<dbReference type="Proteomes" id="UP000016646">
    <property type="component" value="Unassembled WGS sequence"/>
</dbReference>
<evidence type="ECO:0000313" key="11">
    <source>
        <dbReference type="Proteomes" id="UP000016412"/>
    </source>
</evidence>
<protein>
    <submittedName>
        <fullName evidence="9">TRAP transporter, DctM subunit</fullName>
    </submittedName>
</protein>